<evidence type="ECO:0000256" key="2">
    <source>
        <dbReference type="ARBA" id="ARBA00022555"/>
    </source>
</evidence>
<gene>
    <name evidence="9" type="ORF">A3C61_03090</name>
</gene>
<dbReference type="GO" id="GO:0004045">
    <property type="term" value="F:peptidyl-tRNA hydrolase activity"/>
    <property type="evidence" value="ECO:0007669"/>
    <property type="project" value="UniProtKB-EC"/>
</dbReference>
<dbReference type="PANTHER" id="PTHR17224:SF1">
    <property type="entry name" value="PEPTIDYL-TRNA HYDROLASE"/>
    <property type="match status" value="1"/>
</dbReference>
<keyword evidence="2" id="KW-0820">tRNA-binding</keyword>
<dbReference type="AlphaFoldDB" id="A0A1F8F431"/>
<evidence type="ECO:0000313" key="10">
    <source>
        <dbReference type="Proteomes" id="UP000178908"/>
    </source>
</evidence>
<dbReference type="InterPro" id="IPR001328">
    <property type="entry name" value="Pept_tRNA_hydro"/>
</dbReference>
<dbReference type="EC" id="3.1.1.29" evidence="1 7"/>
<dbReference type="Pfam" id="PF01195">
    <property type="entry name" value="Pept_tRNA_hydro"/>
    <property type="match status" value="1"/>
</dbReference>
<reference evidence="9 10" key="1">
    <citation type="journal article" date="2016" name="Nat. Commun.">
        <title>Thousands of microbial genomes shed light on interconnected biogeochemical processes in an aquifer system.</title>
        <authorList>
            <person name="Anantharaman K."/>
            <person name="Brown C.T."/>
            <person name="Hug L.A."/>
            <person name="Sharon I."/>
            <person name="Castelle C.J."/>
            <person name="Probst A.J."/>
            <person name="Thomas B.C."/>
            <person name="Singh A."/>
            <person name="Wilkins M.J."/>
            <person name="Karaoz U."/>
            <person name="Brodie E.L."/>
            <person name="Williams K.H."/>
            <person name="Hubbard S.S."/>
            <person name="Banfield J.F."/>
        </authorList>
    </citation>
    <scope>NUCLEOTIDE SEQUENCE [LARGE SCALE GENOMIC DNA]</scope>
</reference>
<evidence type="ECO:0000256" key="3">
    <source>
        <dbReference type="ARBA" id="ARBA00022801"/>
    </source>
</evidence>
<comment type="catalytic activity">
    <reaction evidence="7">
        <text>an N-acyl-L-alpha-aminoacyl-tRNA + H2O = an N-acyl-L-amino acid + a tRNA + H(+)</text>
        <dbReference type="Rhea" id="RHEA:54448"/>
        <dbReference type="Rhea" id="RHEA-COMP:10123"/>
        <dbReference type="Rhea" id="RHEA-COMP:13883"/>
        <dbReference type="ChEBI" id="CHEBI:15377"/>
        <dbReference type="ChEBI" id="CHEBI:15378"/>
        <dbReference type="ChEBI" id="CHEBI:59874"/>
        <dbReference type="ChEBI" id="CHEBI:78442"/>
        <dbReference type="ChEBI" id="CHEBI:138191"/>
        <dbReference type="EC" id="3.1.1.29"/>
    </reaction>
</comment>
<keyword evidence="3 7" id="KW-0378">Hydrolase</keyword>
<dbReference type="CDD" id="cd00462">
    <property type="entry name" value="PTH"/>
    <property type="match status" value="1"/>
</dbReference>
<organism evidence="9 10">
    <name type="scientific">Candidatus Yanofskybacteria bacterium RIFCSPHIGHO2_02_FULL_39_10</name>
    <dbReference type="NCBI Taxonomy" id="1802674"/>
    <lineage>
        <taxon>Bacteria</taxon>
        <taxon>Candidatus Yanofskyibacteriota</taxon>
    </lineage>
</organism>
<evidence type="ECO:0000256" key="7">
    <source>
        <dbReference type="RuleBase" id="RU000673"/>
    </source>
</evidence>
<dbReference type="Gene3D" id="3.40.50.1470">
    <property type="entry name" value="Peptidyl-tRNA hydrolase"/>
    <property type="match status" value="1"/>
</dbReference>
<keyword evidence="4" id="KW-0694">RNA-binding</keyword>
<dbReference type="InterPro" id="IPR036416">
    <property type="entry name" value="Pept_tRNA_hydro_sf"/>
</dbReference>
<comment type="caution">
    <text evidence="9">The sequence shown here is derived from an EMBL/GenBank/DDBJ whole genome shotgun (WGS) entry which is preliminary data.</text>
</comment>
<dbReference type="InterPro" id="IPR018171">
    <property type="entry name" value="Pept_tRNA_hydro_CS"/>
</dbReference>
<evidence type="ECO:0000256" key="8">
    <source>
        <dbReference type="RuleBase" id="RU004320"/>
    </source>
</evidence>
<evidence type="ECO:0000256" key="5">
    <source>
        <dbReference type="ARBA" id="ARBA00038063"/>
    </source>
</evidence>
<comment type="similarity">
    <text evidence="5 8">Belongs to the PTH family.</text>
</comment>
<name>A0A1F8F431_9BACT</name>
<evidence type="ECO:0000256" key="4">
    <source>
        <dbReference type="ARBA" id="ARBA00022884"/>
    </source>
</evidence>
<proteinExistence type="inferred from homology"/>
<dbReference type="PANTHER" id="PTHR17224">
    <property type="entry name" value="PEPTIDYL-TRNA HYDROLASE"/>
    <property type="match status" value="1"/>
</dbReference>
<dbReference type="SUPFAM" id="SSF53178">
    <property type="entry name" value="Peptidyl-tRNA hydrolase-like"/>
    <property type="match status" value="1"/>
</dbReference>
<evidence type="ECO:0000256" key="6">
    <source>
        <dbReference type="ARBA" id="ARBA00050038"/>
    </source>
</evidence>
<sequence length="224" mass="25701">MTNIKLIIGIGNPDEQYKDTRHNVGFMMLDYVAKKSDANNWEFNKKLNAEVVKCPDFFAKNRGSSIRGTNRDKLSGSSVILAKAHTYVNKTGEAAVKLKNFYKVKPEQILVIQDDLDVPFGNTKISFDKNSGGHKGIESIMKALKTKKFYRLRIGLANQALQKARQRFYGGLKHRHKKLLRDQQSDKKRDEFVVKMVLSKFSPSEQDEIKKIFKEGYEKVLQLN</sequence>
<dbReference type="EMBL" id="MGJO01000062">
    <property type="protein sequence ID" value="OGN07892.1"/>
    <property type="molecule type" value="Genomic_DNA"/>
</dbReference>
<dbReference type="GO" id="GO:0000049">
    <property type="term" value="F:tRNA binding"/>
    <property type="evidence" value="ECO:0007669"/>
    <property type="project" value="UniProtKB-KW"/>
</dbReference>
<protein>
    <recommendedName>
        <fullName evidence="6 7">Peptidyl-tRNA hydrolase</fullName>
        <ecNumber evidence="1 7">3.1.1.29</ecNumber>
    </recommendedName>
</protein>
<evidence type="ECO:0000256" key="1">
    <source>
        <dbReference type="ARBA" id="ARBA00013260"/>
    </source>
</evidence>
<dbReference type="NCBIfam" id="TIGR00447">
    <property type="entry name" value="pth"/>
    <property type="match status" value="1"/>
</dbReference>
<accession>A0A1F8F431</accession>
<evidence type="ECO:0000313" key="9">
    <source>
        <dbReference type="EMBL" id="OGN07892.1"/>
    </source>
</evidence>
<dbReference type="Proteomes" id="UP000178908">
    <property type="component" value="Unassembled WGS sequence"/>
</dbReference>
<dbReference type="PROSITE" id="PS01195">
    <property type="entry name" value="PEPT_TRNA_HYDROL_1"/>
    <property type="match status" value="1"/>
</dbReference>